<feature type="non-terminal residue" evidence="1">
    <location>
        <position position="170"/>
    </location>
</feature>
<proteinExistence type="predicted"/>
<comment type="caution">
    <text evidence="1">The sequence shown here is derived from an EMBL/GenBank/DDBJ whole genome shotgun (WGS) entry which is preliminary data.</text>
</comment>
<evidence type="ECO:0008006" key="3">
    <source>
        <dbReference type="Google" id="ProtNLM"/>
    </source>
</evidence>
<sequence length="170" mass="19540">MLRKLVKIKVDARQTEYWDEVTGEIEKAIKQHDPATAYAMIRRLRGGNNKNIEYMPIQNKNGDLLTNSADRLSRWREYLSELLNVHTSLDPSIIQQIDAPPISKKEQEQQDKPPSLAEVQEAIRQMKSRKAPGNDGITADLLKAGGLPVAIWLHEIFVDIWKQEEIVEDW</sequence>
<dbReference type="Proteomes" id="UP000676336">
    <property type="component" value="Unassembled WGS sequence"/>
</dbReference>
<evidence type="ECO:0000313" key="2">
    <source>
        <dbReference type="Proteomes" id="UP000676336"/>
    </source>
</evidence>
<protein>
    <recommendedName>
        <fullName evidence="3">Reverse transcriptase</fullName>
    </recommendedName>
</protein>
<dbReference type="EMBL" id="CAJOBI010008848">
    <property type="protein sequence ID" value="CAF4123611.1"/>
    <property type="molecule type" value="Genomic_DNA"/>
</dbReference>
<organism evidence="1 2">
    <name type="scientific">Rotaria magnacalcarata</name>
    <dbReference type="NCBI Taxonomy" id="392030"/>
    <lineage>
        <taxon>Eukaryota</taxon>
        <taxon>Metazoa</taxon>
        <taxon>Spiralia</taxon>
        <taxon>Gnathifera</taxon>
        <taxon>Rotifera</taxon>
        <taxon>Eurotatoria</taxon>
        <taxon>Bdelloidea</taxon>
        <taxon>Philodinida</taxon>
        <taxon>Philodinidae</taxon>
        <taxon>Rotaria</taxon>
    </lineage>
</organism>
<gene>
    <name evidence="1" type="ORF">SMN809_LOCUS18413</name>
</gene>
<reference evidence="1" key="1">
    <citation type="submission" date="2021-02" db="EMBL/GenBank/DDBJ databases">
        <authorList>
            <person name="Nowell W R."/>
        </authorList>
    </citation>
    <scope>NUCLEOTIDE SEQUENCE</scope>
</reference>
<evidence type="ECO:0000313" key="1">
    <source>
        <dbReference type="EMBL" id="CAF4123611.1"/>
    </source>
</evidence>
<dbReference type="AlphaFoldDB" id="A0A8S2QWP1"/>
<accession>A0A8S2QWP1</accession>
<name>A0A8S2QWP1_9BILA</name>